<feature type="compositionally biased region" description="Basic residues" evidence="2">
    <location>
        <begin position="776"/>
        <end position="789"/>
    </location>
</feature>
<name>A0A9N9QAV7_9HELO</name>
<evidence type="ECO:0008006" key="7">
    <source>
        <dbReference type="Google" id="ProtNLM"/>
    </source>
</evidence>
<dbReference type="InterPro" id="IPR056693">
    <property type="entry name" value="DUF7791"/>
</dbReference>
<accession>A0A9N9QAV7</accession>
<dbReference type="InterPro" id="IPR027417">
    <property type="entry name" value="P-loop_NTPase"/>
</dbReference>
<dbReference type="EMBL" id="CAJVRM010000485">
    <property type="protein sequence ID" value="CAG8981479.1"/>
    <property type="molecule type" value="Genomic_DNA"/>
</dbReference>
<evidence type="ECO:0000313" key="5">
    <source>
        <dbReference type="EMBL" id="CAG8981479.1"/>
    </source>
</evidence>
<dbReference type="AlphaFoldDB" id="A0A9N9QAV7"/>
<protein>
    <recommendedName>
        <fullName evidence="7">Fungal N-terminal domain-containing protein</fullName>
    </recommendedName>
</protein>
<comment type="caution">
    <text evidence="5">The sequence shown here is derived from an EMBL/GenBank/DDBJ whole genome shotgun (WGS) entry which is preliminary data.</text>
</comment>
<sequence length="789" mass="89505">MDPLAALSIAGTIVQFVDYGTRLLSNTHELYRSSTGTLEANNLLELVTIDLQALIAKLRASISVQGAYQEELSFERLCDQAAQVAQELLGRLDNLKNKSTKKKPWESFQKAIKSAWSEREITDLKARLLGFREVLDSRLLFSIRENIATETMQASSRFDNLDRQTQQILISILESSSATTSEISRDIRAQMKGQTIAFAQILSRIESLNQNNHRTSRSTIFHDVSAELPDMFRSNDEEGIQGITADIEMLDVSDAAELKVRKAVHNSILESLRFPTMSSRYDDVLEAHPQTFEWALEQSPKDTLHEWSNLADWLEGSDGFYWISGKAGSGKSTLMKHIYDDYRTHEGLKVWAKGRPILDHILRKKLQVYDLGEFPFGPASHGSIGATGMTVAGFYLAMKEQFDIATILRLSESGRLEKELVSGCRDTIVYLTARCAGLLEVSNIDGTAGTDSLIVFFHRTVRDFLYTDLRWSELKLATARTDFNPGEGMKMRHYSPSTIKKNKLPTCVMDKRTKGIARDFIIYAFDGTKHESSAATQVTLIDTFDSILPSTWINKVFTCLRGFPNKFERTSLFALRHYMISKTQQITTERTREVATNALRYLLPEKDCYVKSGLPLPSVEMVSLLLELGADPNESGLFQSPWRRTLQFVMDADGEVKLPRRDLDKSFDLPFELPAFNFEIQTAGTSYDARPLHLRYLEIMKILVEAGADPSLVLKSHCGKEEHSPLEIIKNSVGKLYPIEAAPLIDLLRVKLYNQEMNRSRKREQSMEDESDNCKIVKRQMKKRRIKKK</sequence>
<organism evidence="5 6">
    <name type="scientific">Hymenoscyphus albidus</name>
    <dbReference type="NCBI Taxonomy" id="595503"/>
    <lineage>
        <taxon>Eukaryota</taxon>
        <taxon>Fungi</taxon>
        <taxon>Dikarya</taxon>
        <taxon>Ascomycota</taxon>
        <taxon>Pezizomycotina</taxon>
        <taxon>Leotiomycetes</taxon>
        <taxon>Helotiales</taxon>
        <taxon>Helotiaceae</taxon>
        <taxon>Hymenoscyphus</taxon>
    </lineage>
</organism>
<evidence type="ECO:0000256" key="2">
    <source>
        <dbReference type="SAM" id="MobiDB-lite"/>
    </source>
</evidence>
<dbReference type="Pfam" id="PF25053">
    <property type="entry name" value="DUF7791"/>
    <property type="match status" value="1"/>
</dbReference>
<dbReference type="OrthoDB" id="443402at2759"/>
<dbReference type="SUPFAM" id="SSF52540">
    <property type="entry name" value="P-loop containing nucleoside triphosphate hydrolases"/>
    <property type="match status" value="1"/>
</dbReference>
<dbReference type="InterPro" id="IPR056884">
    <property type="entry name" value="NPHP3-like_N"/>
</dbReference>
<gene>
    <name evidence="5" type="ORF">HYALB_00003050</name>
</gene>
<evidence type="ECO:0000313" key="6">
    <source>
        <dbReference type="Proteomes" id="UP000701801"/>
    </source>
</evidence>
<dbReference type="PANTHER" id="PTHR10039:SF5">
    <property type="entry name" value="NACHT DOMAIN-CONTAINING PROTEIN"/>
    <property type="match status" value="1"/>
</dbReference>
<proteinExistence type="predicted"/>
<dbReference type="Proteomes" id="UP000701801">
    <property type="component" value="Unassembled WGS sequence"/>
</dbReference>
<evidence type="ECO:0000259" key="4">
    <source>
        <dbReference type="Pfam" id="PF25053"/>
    </source>
</evidence>
<keyword evidence="1" id="KW-0677">Repeat</keyword>
<evidence type="ECO:0000259" key="3">
    <source>
        <dbReference type="Pfam" id="PF24883"/>
    </source>
</evidence>
<feature type="domain" description="DUF7791" evidence="4">
    <location>
        <begin position="417"/>
        <end position="485"/>
    </location>
</feature>
<feature type="domain" description="Nephrocystin 3-like N-terminal" evidence="3">
    <location>
        <begin position="306"/>
        <end position="345"/>
    </location>
</feature>
<dbReference type="PANTHER" id="PTHR10039">
    <property type="entry name" value="AMELOGENIN"/>
    <property type="match status" value="1"/>
</dbReference>
<feature type="region of interest" description="Disordered" evidence="2">
    <location>
        <begin position="758"/>
        <end position="789"/>
    </location>
</feature>
<dbReference type="Pfam" id="PF24883">
    <property type="entry name" value="NPHP3_N"/>
    <property type="match status" value="1"/>
</dbReference>
<keyword evidence="6" id="KW-1185">Reference proteome</keyword>
<evidence type="ECO:0000256" key="1">
    <source>
        <dbReference type="ARBA" id="ARBA00022737"/>
    </source>
</evidence>
<reference evidence="5" key="1">
    <citation type="submission" date="2021-07" db="EMBL/GenBank/DDBJ databases">
        <authorList>
            <person name="Durling M."/>
        </authorList>
    </citation>
    <scope>NUCLEOTIDE SEQUENCE</scope>
</reference>